<protein>
    <submittedName>
        <fullName evidence="2">Uncharacterized protein</fullName>
    </submittedName>
</protein>
<keyword evidence="5" id="KW-1185">Reference proteome</keyword>
<feature type="coiled-coil region" evidence="1">
    <location>
        <begin position="274"/>
        <end position="313"/>
    </location>
</feature>
<organism evidence="2 4">
    <name type="scientific">Cronobacter universalis NCTC 9529</name>
    <dbReference type="NCBI Taxonomy" id="1074000"/>
    <lineage>
        <taxon>Bacteria</taxon>
        <taxon>Pseudomonadati</taxon>
        <taxon>Pseudomonadota</taxon>
        <taxon>Gammaproteobacteria</taxon>
        <taxon>Enterobacterales</taxon>
        <taxon>Enterobacteriaceae</taxon>
        <taxon>Cronobacter</taxon>
    </lineage>
</organism>
<dbReference type="Proteomes" id="UP000254849">
    <property type="component" value="Unassembled WGS sequence"/>
</dbReference>
<dbReference type="SUPFAM" id="SSF54001">
    <property type="entry name" value="Cysteine proteinases"/>
    <property type="match status" value="1"/>
</dbReference>
<dbReference type="AlphaFoldDB" id="A0AAC8VSL6"/>
<evidence type="ECO:0000313" key="5">
    <source>
        <dbReference type="Proteomes" id="UP000254849"/>
    </source>
</evidence>
<accession>A0AAC8VSL6</accession>
<gene>
    <name evidence="2" type="ORF">AFK65_16730</name>
    <name evidence="3" type="ORF">NCTC9529_03433</name>
</gene>
<dbReference type="Proteomes" id="UP000061974">
    <property type="component" value="Chromosome"/>
</dbReference>
<keyword evidence="1" id="KW-0175">Coiled coil</keyword>
<reference evidence="4" key="1">
    <citation type="submission" date="2015-07" db="EMBL/GenBank/DDBJ databases">
        <authorList>
            <person name="Moine D."/>
            <person name="Kassam M."/>
        </authorList>
    </citation>
    <scope>NUCLEOTIDE SEQUENCE [LARGE SCALE GENOMIC DNA]</scope>
    <source>
        <strain evidence="4">NCTC 9529</strain>
    </source>
</reference>
<evidence type="ECO:0000313" key="4">
    <source>
        <dbReference type="Proteomes" id="UP000061974"/>
    </source>
</evidence>
<dbReference type="EMBL" id="UFYH01000001">
    <property type="protein sequence ID" value="STD15191.1"/>
    <property type="molecule type" value="Genomic_DNA"/>
</dbReference>
<dbReference type="KEGG" id="cui:AFK65_16730"/>
<dbReference type="RefSeq" id="WP_007701800.1">
    <property type="nucleotide sequence ID" value="NZ_AJKW01000004.1"/>
</dbReference>
<reference evidence="2 4" key="3">
    <citation type="journal article" date="2016" name="Genome Announc.">
        <title>Fully Closed Genome Sequences of Five Type Strains of the Genus Cronobacter and One Cronobacter sakazakii Strain.</title>
        <authorList>
            <person name="Moine D."/>
            <person name="Kassam M."/>
            <person name="Baert L."/>
            <person name="Tang Y."/>
            <person name="Barretto C."/>
            <person name="Ngom Bru C."/>
            <person name="Klijn A."/>
            <person name="Descombes P."/>
        </authorList>
    </citation>
    <scope>NUCLEOTIDE SEQUENCE [LARGE SCALE GENOMIC DNA]</scope>
    <source>
        <strain evidence="2 4">NCTC 9529</strain>
    </source>
</reference>
<proteinExistence type="predicted"/>
<sequence length="460" mass="52038">MNKLSSTPRDPLNFQPLTLEASRIKAHRWWLKVSAVRPGDILLVQNAGLQSAGIRFADGSLFSHAALWMHSGEQFQPVRLAEADGHGIGFTDFPVITIDNEGVKSDVWLMPGNPRYCKLLRHRDIESVPESIAKQAAEEMRNDWFYSDYAYLHRLADASRHPPAVRRLYSVLLQGIDRVASKKHGRKTLFCSELVAVYYEKIGLTLFDPPKDPALVSPASLAQHAVGLYEVQGAFVNTDALADTAIASGLHLDDPRAQGWLPLHVNQARKGYQLDKLDRTLKESIATLRKHNLENYRAAHEDCLNRLAKLEQLALIVDKPQAMKKITTYRKSEQGLYNLLVNLESSLPVTDAAGHTLTLSGEQEFHLSLRVLSLLGQLRFSVWKLNLTLLRHVLRGSKRARKPLNTQRPLKLARLYQIYRQLREYHTRSSNTLEAEIKKSAEALSANDVKHMTQWLQAYP</sequence>
<name>A0AAC8VSL6_9ENTR</name>
<evidence type="ECO:0000313" key="2">
    <source>
        <dbReference type="EMBL" id="ALB56222.1"/>
    </source>
</evidence>
<reference evidence="4" key="2">
    <citation type="submission" date="2015-09" db="EMBL/GenBank/DDBJ databases">
        <title>Cronobacter genome sequencing and assembly.</title>
        <authorList>
            <person name="Descombes P."/>
            <person name="Baert L."/>
            <person name="Ngom-Bru C."/>
            <person name="Barretto C."/>
        </authorList>
    </citation>
    <scope>NUCLEOTIDE SEQUENCE [LARGE SCALE GENOMIC DNA]</scope>
    <source>
        <strain evidence="4">NCTC 9529</strain>
    </source>
</reference>
<evidence type="ECO:0000313" key="3">
    <source>
        <dbReference type="EMBL" id="STD15191.1"/>
    </source>
</evidence>
<evidence type="ECO:0000256" key="1">
    <source>
        <dbReference type="SAM" id="Coils"/>
    </source>
</evidence>
<dbReference type="Gene3D" id="3.90.1720.10">
    <property type="entry name" value="endopeptidase domain like (from Nostoc punctiforme)"/>
    <property type="match status" value="1"/>
</dbReference>
<reference evidence="3 5" key="4">
    <citation type="submission" date="2018-06" db="EMBL/GenBank/DDBJ databases">
        <authorList>
            <consortium name="Pathogen Informatics"/>
            <person name="Doyle S."/>
        </authorList>
    </citation>
    <scope>NUCLEOTIDE SEQUENCE [LARGE SCALE GENOMIC DNA]</scope>
    <source>
        <strain evidence="5">NCTC 9529</strain>
        <strain evidence="3">NCTC9529</strain>
    </source>
</reference>
<dbReference type="EMBL" id="CP012257">
    <property type="protein sequence ID" value="ALB56222.1"/>
    <property type="molecule type" value="Genomic_DNA"/>
</dbReference>
<dbReference type="InterPro" id="IPR038765">
    <property type="entry name" value="Papain-like_cys_pep_sf"/>
</dbReference>